<protein>
    <submittedName>
        <fullName evidence="1">Uncharacterized protein</fullName>
    </submittedName>
</protein>
<accession>A0A0A9B4B7</accession>
<organism evidence="1">
    <name type="scientific">Arundo donax</name>
    <name type="common">Giant reed</name>
    <name type="synonym">Donax arundinaceus</name>
    <dbReference type="NCBI Taxonomy" id="35708"/>
    <lineage>
        <taxon>Eukaryota</taxon>
        <taxon>Viridiplantae</taxon>
        <taxon>Streptophyta</taxon>
        <taxon>Embryophyta</taxon>
        <taxon>Tracheophyta</taxon>
        <taxon>Spermatophyta</taxon>
        <taxon>Magnoliopsida</taxon>
        <taxon>Liliopsida</taxon>
        <taxon>Poales</taxon>
        <taxon>Poaceae</taxon>
        <taxon>PACMAD clade</taxon>
        <taxon>Arundinoideae</taxon>
        <taxon>Arundineae</taxon>
        <taxon>Arundo</taxon>
    </lineage>
</organism>
<evidence type="ECO:0000313" key="1">
    <source>
        <dbReference type="EMBL" id="JAD54127.1"/>
    </source>
</evidence>
<name>A0A0A9B4B7_ARUDO</name>
<dbReference type="EMBL" id="GBRH01243768">
    <property type="protein sequence ID" value="JAD54127.1"/>
    <property type="molecule type" value="Transcribed_RNA"/>
</dbReference>
<proteinExistence type="predicted"/>
<reference evidence="1" key="2">
    <citation type="journal article" date="2015" name="Data Brief">
        <title>Shoot transcriptome of the giant reed, Arundo donax.</title>
        <authorList>
            <person name="Barrero R.A."/>
            <person name="Guerrero F.D."/>
            <person name="Moolhuijzen P."/>
            <person name="Goolsby J.A."/>
            <person name="Tidwell J."/>
            <person name="Bellgard S.E."/>
            <person name="Bellgard M.I."/>
        </authorList>
    </citation>
    <scope>NUCLEOTIDE SEQUENCE</scope>
    <source>
        <tissue evidence="1">Shoot tissue taken approximately 20 cm above the soil surface</tissue>
    </source>
</reference>
<reference evidence="1" key="1">
    <citation type="submission" date="2014-09" db="EMBL/GenBank/DDBJ databases">
        <authorList>
            <person name="Magalhaes I.L.F."/>
            <person name="Oliveira U."/>
            <person name="Santos F.R."/>
            <person name="Vidigal T.H.D.A."/>
            <person name="Brescovit A.D."/>
            <person name="Santos A.J."/>
        </authorList>
    </citation>
    <scope>NUCLEOTIDE SEQUENCE</scope>
    <source>
        <tissue evidence="1">Shoot tissue taken approximately 20 cm above the soil surface</tissue>
    </source>
</reference>
<sequence length="71" mass="7702">MCLLHLFGLAQRVDQPVVIGQLGFEPKTAHLLKCLHSLLDLPRAGIPPDDELECVLGQQAPAPHGLHQAPH</sequence>
<dbReference type="AlphaFoldDB" id="A0A0A9B4B7"/>